<evidence type="ECO:0000313" key="6">
    <source>
        <dbReference type="EMBL" id="HIU90390.1"/>
    </source>
</evidence>
<comment type="caution">
    <text evidence="6">The sequence shown here is derived from an EMBL/GenBank/DDBJ whole genome shotgun (WGS) entry which is preliminary data.</text>
</comment>
<feature type="compositionally biased region" description="Pro residues" evidence="2">
    <location>
        <begin position="1005"/>
        <end position="1019"/>
    </location>
</feature>
<reference evidence="6" key="2">
    <citation type="journal article" date="2021" name="PeerJ">
        <title>Extensive microbial diversity within the chicken gut microbiome revealed by metagenomics and culture.</title>
        <authorList>
            <person name="Gilroy R."/>
            <person name="Ravi A."/>
            <person name="Getino M."/>
            <person name="Pursley I."/>
            <person name="Horton D.L."/>
            <person name="Alikhan N.F."/>
            <person name="Baker D."/>
            <person name="Gharbi K."/>
            <person name="Hall N."/>
            <person name="Watson M."/>
            <person name="Adriaenssens E.M."/>
            <person name="Foster-Nyarko E."/>
            <person name="Jarju S."/>
            <person name="Secka A."/>
            <person name="Antonio M."/>
            <person name="Oren A."/>
            <person name="Chaudhuri R.R."/>
            <person name="La Ragione R."/>
            <person name="Hildebrand F."/>
            <person name="Pallen M.J."/>
        </authorList>
    </citation>
    <scope>NUCLEOTIDE SEQUENCE</scope>
    <source>
        <strain evidence="6">ChiHjej12B11-7776</strain>
    </source>
</reference>
<gene>
    <name evidence="6" type="ORF">IAC72_00035</name>
</gene>
<dbReference type="PANTHER" id="PTHR43405:SF1">
    <property type="entry name" value="GLYCOSYL HYDROLASE DIGH"/>
    <property type="match status" value="1"/>
</dbReference>
<sequence>MTATARKITIIVCAALCVCLCLTAAHITAFADGEYTRDVTVRDVTVTSGQNSVSVYTDPVDYYEEASQGYLTNYEIRLRTVNETDSVMYTPLYPNTTTGRKGNVTEYVCQPQGANYVVTEINSAGDGSTYIPVGGFVLSLNNDSHPNFAKVGDVVGFDDSRVKIATKAVESDTKRVVVDNTNTTRSGPMVVYYDYQFGAKTGTNVFGTEVTCQYDFDLNTFVVTSFRNFGMGDDSGSDIPDNSFVLSAYGEGYRQLLVRGQLFNEGDHVKMVGFDFIRFGGTVVGEYDFINPTLEENPAGWETATTPFPAYRGTNQTIIYRDGWDYNGAAGTGTNIYGYEAAVDANGVVVELNVNVSAIPEGGYVISGHGTGRDFIRSNVVLGATVVVDEETKTYSVSTTLNSYYENLVTSVNSAVNTAQTRINQLYDVDRQYLEQCMAQVDELLVSLEQVKTDIEQALEQEGLTQEERLSLMMQYNDSQLEIERLRHQIIVSSAESLPVSSRAVWHRPTEITWAQLEENISTYREVGINLVFVETLYNGYSTFRTDVADFPYNSKLGESYTDSSTGTVYDDYLSAFVACCDKYGIEVHAWVENFYVGTQQDVPVLQNHPDWLLYNDDGSIIQRNEGGLYIFIDPANTEVQDTLINYYLDLFDKVPAVKGLNLDYIRYPVSDQAEDTGYTMAAMKGFYEQKGLTFSDAQLADRNKMANKFRQLFDVNYLPGGQKEAEENYSQWVQYRMNVVTNFVRRIKQEVKDEKGIMLSTAVFASLTESRDDKKQDWPTWLTNGWIDIATPMAYYNDAADVQLRVSEMIMLAGNNCYYYAGLATSYSGLPAWQNKEHIEASYNAGAQGYVIFCSTQIIGHEDVQNALKSGVNAKQGVSPHAAVKDVVKAYADDLYDKAQRLYIPAGGMTQQQAEELKNALQEIVNMPATDAVEIYKVLVAVERVQDDLSDYAKGYSRQRINEKLNDLADILDTKISRQLIADGDWDPEEDNRRPTVTEDGIIAPPPIQPEEPVNPDPELPDDKPQPVQGLKPVHIVLIVVGAVVFVGGAVAAIVLLRRRKR</sequence>
<evidence type="ECO:0000256" key="2">
    <source>
        <dbReference type="SAM" id="MobiDB-lite"/>
    </source>
</evidence>
<feature type="region of interest" description="Disordered" evidence="2">
    <location>
        <begin position="983"/>
        <end position="1028"/>
    </location>
</feature>
<protein>
    <submittedName>
        <fullName evidence="6">Family 10 glycosylhydrolase</fullName>
    </submittedName>
</protein>
<dbReference type="InterPro" id="IPR017853">
    <property type="entry name" value="GH"/>
</dbReference>
<dbReference type="InterPro" id="IPR052177">
    <property type="entry name" value="Divisome_Glycosyl_Hydrolase"/>
</dbReference>
<feature type="transmembrane region" description="Helical" evidence="3">
    <location>
        <begin position="1035"/>
        <end position="1058"/>
    </location>
</feature>
<organism evidence="6 7">
    <name type="scientific">Candidatus Fimimonas merdipullorum</name>
    <dbReference type="NCBI Taxonomy" id="2840822"/>
    <lineage>
        <taxon>Bacteria</taxon>
        <taxon>Pseudomonadati</taxon>
        <taxon>Myxococcota</taxon>
        <taxon>Myxococcia</taxon>
        <taxon>Myxococcales</taxon>
        <taxon>Cystobacterineae</taxon>
        <taxon>Myxococcaceae</taxon>
        <taxon>Myxococcaceae incertae sedis</taxon>
        <taxon>Candidatus Fimimonas</taxon>
    </lineage>
</organism>
<dbReference type="Pfam" id="PF02638">
    <property type="entry name" value="GHL10"/>
    <property type="match status" value="1"/>
</dbReference>
<keyword evidence="3" id="KW-1133">Transmembrane helix</keyword>
<name>A0A9D1MVZ0_9BACT</name>
<feature type="signal peptide" evidence="4">
    <location>
        <begin position="1"/>
        <end position="31"/>
    </location>
</feature>
<dbReference type="PANTHER" id="PTHR43405">
    <property type="entry name" value="GLYCOSYL HYDROLASE DIGH"/>
    <property type="match status" value="1"/>
</dbReference>
<evidence type="ECO:0000313" key="7">
    <source>
        <dbReference type="Proteomes" id="UP000886852"/>
    </source>
</evidence>
<dbReference type="SUPFAM" id="SSF51445">
    <property type="entry name" value="(Trans)glycosidases"/>
    <property type="match status" value="1"/>
</dbReference>
<feature type="domain" description="Glycosyl hydrolase-like 10" evidence="5">
    <location>
        <begin position="515"/>
        <end position="801"/>
    </location>
</feature>
<dbReference type="Gene3D" id="3.20.20.80">
    <property type="entry name" value="Glycosidases"/>
    <property type="match status" value="1"/>
</dbReference>
<evidence type="ECO:0000256" key="4">
    <source>
        <dbReference type="SAM" id="SignalP"/>
    </source>
</evidence>
<keyword evidence="3" id="KW-0812">Transmembrane</keyword>
<reference evidence="6" key="1">
    <citation type="submission" date="2020-10" db="EMBL/GenBank/DDBJ databases">
        <authorList>
            <person name="Gilroy R."/>
        </authorList>
    </citation>
    <scope>NUCLEOTIDE SEQUENCE</scope>
    <source>
        <strain evidence="6">ChiHjej12B11-7776</strain>
    </source>
</reference>
<dbReference type="InterPro" id="IPR003790">
    <property type="entry name" value="GHL10"/>
</dbReference>
<dbReference type="AlphaFoldDB" id="A0A9D1MVZ0"/>
<dbReference type="EMBL" id="DVOC01000002">
    <property type="protein sequence ID" value="HIU90390.1"/>
    <property type="molecule type" value="Genomic_DNA"/>
</dbReference>
<keyword evidence="3" id="KW-0472">Membrane</keyword>
<proteinExistence type="predicted"/>
<accession>A0A9D1MVZ0</accession>
<evidence type="ECO:0000259" key="5">
    <source>
        <dbReference type="Pfam" id="PF02638"/>
    </source>
</evidence>
<keyword evidence="1 4" id="KW-0732">Signal</keyword>
<dbReference type="Proteomes" id="UP000886852">
    <property type="component" value="Unassembled WGS sequence"/>
</dbReference>
<evidence type="ECO:0000256" key="1">
    <source>
        <dbReference type="ARBA" id="ARBA00022729"/>
    </source>
</evidence>
<evidence type="ECO:0000256" key="3">
    <source>
        <dbReference type="SAM" id="Phobius"/>
    </source>
</evidence>
<feature type="chain" id="PRO_5038780587" evidence="4">
    <location>
        <begin position="32"/>
        <end position="1063"/>
    </location>
</feature>